<evidence type="ECO:0000256" key="3">
    <source>
        <dbReference type="ARBA" id="ARBA00023004"/>
    </source>
</evidence>
<dbReference type="GO" id="GO:0043546">
    <property type="term" value="F:molybdopterin cofactor binding"/>
    <property type="evidence" value="ECO:0007669"/>
    <property type="project" value="InterPro"/>
</dbReference>
<dbReference type="EMBL" id="SRLE01000009">
    <property type="protein sequence ID" value="TGD72557.1"/>
    <property type="molecule type" value="Genomic_DNA"/>
</dbReference>
<reference evidence="6 7" key="1">
    <citation type="submission" date="2019-04" db="EMBL/GenBank/DDBJ databases">
        <title>Taxonomy of novel Haliea sp. from mangrove soil of West Coast of India.</title>
        <authorList>
            <person name="Verma A."/>
            <person name="Kumar P."/>
            <person name="Krishnamurthi S."/>
        </authorList>
    </citation>
    <scope>NUCLEOTIDE SEQUENCE [LARGE SCALE GENOMIC DNA]</scope>
    <source>
        <strain evidence="6 7">SAOS-164</strain>
    </source>
</reference>
<keyword evidence="2" id="KW-0479">Metal-binding</keyword>
<dbReference type="PROSITE" id="PS51669">
    <property type="entry name" value="4FE4S_MOW_BIS_MGD"/>
    <property type="match status" value="1"/>
</dbReference>
<gene>
    <name evidence="6" type="ORF">E4634_13610</name>
</gene>
<dbReference type="OrthoDB" id="9815647at2"/>
<accession>A0A4Z0LZG8</accession>
<dbReference type="InterPro" id="IPR006656">
    <property type="entry name" value="Mopterin_OxRdtase"/>
</dbReference>
<dbReference type="Gene3D" id="2.40.40.20">
    <property type="match status" value="1"/>
</dbReference>
<dbReference type="GO" id="GO:0051536">
    <property type="term" value="F:iron-sulfur cluster binding"/>
    <property type="evidence" value="ECO:0007669"/>
    <property type="project" value="UniProtKB-KW"/>
</dbReference>
<dbReference type="InterPro" id="IPR006963">
    <property type="entry name" value="Mopterin_OxRdtase_4Fe-4S_dom"/>
</dbReference>
<dbReference type="Pfam" id="PF01568">
    <property type="entry name" value="Molydop_binding"/>
    <property type="match status" value="1"/>
</dbReference>
<dbReference type="Gene3D" id="3.40.50.740">
    <property type="match status" value="1"/>
</dbReference>
<evidence type="ECO:0000256" key="1">
    <source>
        <dbReference type="ARBA" id="ARBA00010312"/>
    </source>
</evidence>
<dbReference type="InterPro" id="IPR006657">
    <property type="entry name" value="MoPterin_dinucl-bd_dom"/>
</dbReference>
<dbReference type="GO" id="GO:0016491">
    <property type="term" value="F:oxidoreductase activity"/>
    <property type="evidence" value="ECO:0007669"/>
    <property type="project" value="InterPro"/>
</dbReference>
<organism evidence="6 7">
    <name type="scientific">Mangrovimicrobium sediminis</name>
    <dbReference type="NCBI Taxonomy" id="2562682"/>
    <lineage>
        <taxon>Bacteria</taxon>
        <taxon>Pseudomonadati</taxon>
        <taxon>Pseudomonadota</taxon>
        <taxon>Gammaproteobacteria</taxon>
        <taxon>Cellvibrionales</taxon>
        <taxon>Halieaceae</taxon>
        <taxon>Mangrovimicrobium</taxon>
    </lineage>
</organism>
<dbReference type="RefSeq" id="WP_135444784.1">
    <property type="nucleotide sequence ID" value="NZ_SRLE01000009.1"/>
</dbReference>
<evidence type="ECO:0000256" key="4">
    <source>
        <dbReference type="ARBA" id="ARBA00023014"/>
    </source>
</evidence>
<dbReference type="AlphaFoldDB" id="A0A4Z0LZG8"/>
<evidence type="ECO:0000259" key="5">
    <source>
        <dbReference type="PROSITE" id="PS51669"/>
    </source>
</evidence>
<evidence type="ECO:0000256" key="2">
    <source>
        <dbReference type="ARBA" id="ARBA00022723"/>
    </source>
</evidence>
<evidence type="ECO:0000313" key="7">
    <source>
        <dbReference type="Proteomes" id="UP000298050"/>
    </source>
</evidence>
<keyword evidence="4" id="KW-0411">Iron-sulfur</keyword>
<sequence>MTDSITTHYRACHLCEAICGLEIRTRGEEILSIRGDREDPFSRGHVCPKAVALQDLHEDPDRLRQPVKRVDGGWQVIGWDEAFATVGRELSRLQRSHGDDAVAIYAGNPNVHNYGCMTHGGLLRKALATRNTYSATSLDQLPHQLVSWALYGHQALLPVPDIDHTQFMLIFGANPVASNGSIMTVPDVTRRLKAIRQRGGRVVVVDPRRTETAAIADRHHFIRPGSDAFVLLAILHTLFDEDLVDAGELAPLLRGVEAVRAAVAPFTADLAQARSGIAAEDIRALARDMARAPASVCYGRMGVSVQAFGSVCQWAIQVINILCGSLDRRGGAMLTSPAFGYIRPGEKGAGSFGRWHSRVGGLPEFGGELPSVALAQEMLTPGEGQVRGLVTIAGNPVLSAPNGREMDRALAGLEFMAAIDLYINETTRHADIILPPTGPLEHDHYDVVFHRLAVRDTARYNAPVFEPAADTRHDWQILNALAVNIAAGKEQALQPLPAPDVLLDLGLQHGYHGAANGAAAALSLDKLREHPHGIDLGPLQPGLAARLCTADGAIHLDVDFLLTDLPRLLDAPEPAGAGELLLIGRRHVRSNNSWMHNFHRLVKGKPRWQLLMHPEDMRERGLHDGAQVVVRSRVGELETEVLGSDEVMPGVVSLPHGWGHQRDGVRLGIAAQQGGVSCNDVTDQAHIDPVCGNAAFNGLSVRVAAAPA</sequence>
<dbReference type="InterPro" id="IPR050612">
    <property type="entry name" value="Prok_Mopterin_Oxidored"/>
</dbReference>
<dbReference type="SUPFAM" id="SSF53706">
    <property type="entry name" value="Formate dehydrogenase/DMSO reductase, domains 1-3"/>
    <property type="match status" value="1"/>
</dbReference>
<dbReference type="Proteomes" id="UP000298050">
    <property type="component" value="Unassembled WGS sequence"/>
</dbReference>
<evidence type="ECO:0000313" key="6">
    <source>
        <dbReference type="EMBL" id="TGD72557.1"/>
    </source>
</evidence>
<name>A0A4Z0LZG8_9GAMM</name>
<dbReference type="Gene3D" id="2.20.25.90">
    <property type="entry name" value="ADC-like domains"/>
    <property type="match status" value="1"/>
</dbReference>
<dbReference type="PANTHER" id="PTHR43742">
    <property type="entry name" value="TRIMETHYLAMINE-N-OXIDE REDUCTASE"/>
    <property type="match status" value="1"/>
</dbReference>
<dbReference type="Pfam" id="PF04879">
    <property type="entry name" value="Molybdop_Fe4S4"/>
    <property type="match status" value="1"/>
</dbReference>
<proteinExistence type="inferred from homology"/>
<comment type="caution">
    <text evidence="6">The sequence shown here is derived from an EMBL/GenBank/DDBJ whole genome shotgun (WGS) entry which is preliminary data.</text>
</comment>
<dbReference type="PANTHER" id="PTHR43742:SF2">
    <property type="entry name" value="ASSIMILATORY NITRATE REDUCTASE CATALYTIC SUBUNIT"/>
    <property type="match status" value="1"/>
</dbReference>
<dbReference type="SMART" id="SM00926">
    <property type="entry name" value="Molybdop_Fe4S4"/>
    <property type="match status" value="1"/>
</dbReference>
<dbReference type="Pfam" id="PF00384">
    <property type="entry name" value="Molybdopterin"/>
    <property type="match status" value="1"/>
</dbReference>
<keyword evidence="7" id="KW-1185">Reference proteome</keyword>
<protein>
    <submittedName>
        <fullName evidence="6">Molybdopterin oxidoreductase family protein</fullName>
    </submittedName>
</protein>
<feature type="domain" description="4Fe-4S Mo/W bis-MGD-type" evidence="5">
    <location>
        <begin position="5"/>
        <end position="61"/>
    </location>
</feature>
<comment type="similarity">
    <text evidence="1">Belongs to the prokaryotic molybdopterin-containing oxidoreductase family.</text>
</comment>
<keyword evidence="3" id="KW-0408">Iron</keyword>
<dbReference type="Gene3D" id="3.40.228.10">
    <property type="entry name" value="Dimethylsulfoxide Reductase, domain 2"/>
    <property type="match status" value="1"/>
</dbReference>
<dbReference type="GO" id="GO:0046872">
    <property type="term" value="F:metal ion binding"/>
    <property type="evidence" value="ECO:0007669"/>
    <property type="project" value="UniProtKB-KW"/>
</dbReference>